<dbReference type="InterPro" id="IPR036291">
    <property type="entry name" value="NAD(P)-bd_dom_sf"/>
</dbReference>
<gene>
    <name evidence="2" type="ORF">BFG57_01225</name>
</gene>
<comment type="caution">
    <text evidence="2">The sequence shown here is derived from an EMBL/GenBank/DDBJ whole genome shotgun (WGS) entry which is preliminary data.</text>
</comment>
<dbReference type="Pfam" id="PF03435">
    <property type="entry name" value="Sacchrp_dh_NADP"/>
    <property type="match status" value="1"/>
</dbReference>
<dbReference type="EMBL" id="MJEH01000011">
    <property type="protein sequence ID" value="OEH93637.1"/>
    <property type="molecule type" value="Genomic_DNA"/>
</dbReference>
<proteinExistence type="predicted"/>
<accession>A0A1E5LHU0</accession>
<dbReference type="OrthoDB" id="2666787at2"/>
<evidence type="ECO:0000313" key="2">
    <source>
        <dbReference type="EMBL" id="OEH93637.1"/>
    </source>
</evidence>
<name>A0A1E5LHU0_9BACI</name>
<organism evidence="2 3">
    <name type="scientific">Bacillus solimangrovi</name>
    <dbReference type="NCBI Taxonomy" id="1305675"/>
    <lineage>
        <taxon>Bacteria</taxon>
        <taxon>Bacillati</taxon>
        <taxon>Bacillota</taxon>
        <taxon>Bacilli</taxon>
        <taxon>Bacillales</taxon>
        <taxon>Bacillaceae</taxon>
        <taxon>Bacillus</taxon>
    </lineage>
</organism>
<keyword evidence="3" id="KW-1185">Reference proteome</keyword>
<evidence type="ECO:0000313" key="3">
    <source>
        <dbReference type="Proteomes" id="UP000095209"/>
    </source>
</evidence>
<dbReference type="SUPFAM" id="SSF51735">
    <property type="entry name" value="NAD(P)-binding Rossmann-fold domains"/>
    <property type="match status" value="1"/>
</dbReference>
<dbReference type="RefSeq" id="WP_069716540.1">
    <property type="nucleotide sequence ID" value="NZ_MJEH01000011.1"/>
</dbReference>
<dbReference type="Proteomes" id="UP000095209">
    <property type="component" value="Unassembled WGS sequence"/>
</dbReference>
<dbReference type="Gene3D" id="3.30.360.10">
    <property type="entry name" value="Dihydrodipicolinate Reductase, domain 2"/>
    <property type="match status" value="1"/>
</dbReference>
<sequence>MTRIMVVGASGVLGKLVCDELLRIFNNELNLVITDYKTERGKKLARSFNNEVEFRYLDVNSEECVMKVIKDIDIVIVVIKQQNPNIQNVCITRCIICIDVTPFFDFVGKVKRLEQNELKNGVCSIVMSGFFPGLSGLMIKKVATDFDDITEINVGLLQNTNAKAGLSGILDMLKIISHPVYNNDNIVAGFTKKRKLMFLGYDIEHEVRLIEHAEKNHFYEEFKTRNINYWTSWNNEISNALISLLRKIGVLDRVQKFNENKLLANLVKHNPNKNEHAYLSVEVKGIINKQTCVKTLAVATFSDYYTTAMVTATLAKIVQNKEIKGVVLPSDITNFDEIIAKMNCPDITFKEINRLV</sequence>
<dbReference type="Gene3D" id="3.40.50.720">
    <property type="entry name" value="NAD(P)-binding Rossmann-like Domain"/>
    <property type="match status" value="1"/>
</dbReference>
<dbReference type="STRING" id="1305675.BFG57_01225"/>
<dbReference type="InterPro" id="IPR005097">
    <property type="entry name" value="Sacchrp_dh_NADP-bd"/>
</dbReference>
<dbReference type="PANTHER" id="PTHR43796:SF2">
    <property type="entry name" value="CARBOXYNORSPERMIDINE SYNTHASE"/>
    <property type="match status" value="1"/>
</dbReference>
<dbReference type="PANTHER" id="PTHR43796">
    <property type="entry name" value="CARBOXYNORSPERMIDINE SYNTHASE"/>
    <property type="match status" value="1"/>
</dbReference>
<feature type="domain" description="Saccharopine dehydrogenase NADP binding" evidence="1">
    <location>
        <begin position="4"/>
        <end position="99"/>
    </location>
</feature>
<protein>
    <recommendedName>
        <fullName evidence="1">Saccharopine dehydrogenase NADP binding domain-containing protein</fullName>
    </recommendedName>
</protein>
<reference evidence="2 3" key="1">
    <citation type="submission" date="2016-08" db="EMBL/GenBank/DDBJ databases">
        <title>Genome of Bacillus solimangrovi GH2-4.</title>
        <authorList>
            <person name="Lim S."/>
            <person name="Kim B.-C."/>
        </authorList>
    </citation>
    <scope>NUCLEOTIDE SEQUENCE [LARGE SCALE GENOMIC DNA]</scope>
    <source>
        <strain evidence="2 3">GH2-4</strain>
    </source>
</reference>
<evidence type="ECO:0000259" key="1">
    <source>
        <dbReference type="Pfam" id="PF03435"/>
    </source>
</evidence>
<dbReference type="AlphaFoldDB" id="A0A1E5LHU0"/>